<organism evidence="1 2">
    <name type="scientific">Malus baccata</name>
    <name type="common">Siberian crab apple</name>
    <name type="synonym">Pyrus baccata</name>
    <dbReference type="NCBI Taxonomy" id="106549"/>
    <lineage>
        <taxon>Eukaryota</taxon>
        <taxon>Viridiplantae</taxon>
        <taxon>Streptophyta</taxon>
        <taxon>Embryophyta</taxon>
        <taxon>Tracheophyta</taxon>
        <taxon>Spermatophyta</taxon>
        <taxon>Magnoliopsida</taxon>
        <taxon>eudicotyledons</taxon>
        <taxon>Gunneridae</taxon>
        <taxon>Pentapetalae</taxon>
        <taxon>rosids</taxon>
        <taxon>fabids</taxon>
        <taxon>Rosales</taxon>
        <taxon>Rosaceae</taxon>
        <taxon>Amygdaloideae</taxon>
        <taxon>Maleae</taxon>
        <taxon>Malus</taxon>
    </lineage>
</organism>
<proteinExistence type="predicted"/>
<protein>
    <submittedName>
        <fullName evidence="1">Uncharacterized protein</fullName>
    </submittedName>
</protein>
<keyword evidence="2" id="KW-1185">Reference proteome</keyword>
<gene>
    <name evidence="1" type="ORF">C1H46_023942</name>
</gene>
<dbReference type="EMBL" id="VIEB01000450">
    <property type="protein sequence ID" value="TQD90504.1"/>
    <property type="molecule type" value="Genomic_DNA"/>
</dbReference>
<dbReference type="AlphaFoldDB" id="A0A540LVI8"/>
<evidence type="ECO:0000313" key="1">
    <source>
        <dbReference type="EMBL" id="TQD90504.1"/>
    </source>
</evidence>
<name>A0A540LVI8_MALBA</name>
<evidence type="ECO:0000313" key="2">
    <source>
        <dbReference type="Proteomes" id="UP000315295"/>
    </source>
</evidence>
<accession>A0A540LVI8</accession>
<comment type="caution">
    <text evidence="1">The sequence shown here is derived from an EMBL/GenBank/DDBJ whole genome shotgun (WGS) entry which is preliminary data.</text>
</comment>
<sequence>MVFDKVKLDKQKDNEDMIAQLKDCKPRADQQHLQRMFSSKIHIIVRNKSITTREGQNHFIQHARKARKDKMKKKKDGVKGESIQEALEVVMVIFQMTMIPVLN</sequence>
<dbReference type="Proteomes" id="UP000315295">
    <property type="component" value="Unassembled WGS sequence"/>
</dbReference>
<reference evidence="1 2" key="1">
    <citation type="journal article" date="2019" name="G3 (Bethesda)">
        <title>Sequencing of a Wild Apple (Malus baccata) Genome Unravels the Differences Between Cultivated and Wild Apple Species Regarding Disease Resistance and Cold Tolerance.</title>
        <authorList>
            <person name="Chen X."/>
        </authorList>
    </citation>
    <scope>NUCLEOTIDE SEQUENCE [LARGE SCALE GENOMIC DNA]</scope>
    <source>
        <strain evidence="2">cv. Shandingzi</strain>
        <tissue evidence="1">Leaves</tissue>
    </source>
</reference>